<name>F9WTT1_TRYVY</name>
<protein>
    <submittedName>
        <fullName evidence="4">Retrotransposon hot spot (RHS) protein, putative</fullName>
    </submittedName>
</protein>
<organism evidence="4 5">
    <name type="scientific">Trypanosoma vivax (strain Y486)</name>
    <dbReference type="NCBI Taxonomy" id="1055687"/>
    <lineage>
        <taxon>Eukaryota</taxon>
        <taxon>Discoba</taxon>
        <taxon>Euglenozoa</taxon>
        <taxon>Kinetoplastea</taxon>
        <taxon>Metakinetoplastina</taxon>
        <taxon>Trypanosomatida</taxon>
        <taxon>Trypanosomatidae</taxon>
        <taxon>Trypanosoma</taxon>
        <taxon>Duttonella</taxon>
    </lineage>
</organism>
<evidence type="ECO:0000259" key="1">
    <source>
        <dbReference type="Pfam" id="PF07999"/>
    </source>
</evidence>
<sequence length="885" mass="100267">MSSASGPVDGRPLQRARLESDVAVPEQSAVAPTPPAWSLDTNVEVVLLRGAAPPADMKLSDFLTGIGEDIVPTRDVSMRLCICDAADYIQNNRQRERVLITQEFMAYELFYKVAPFLEGKAISSLRQWAESGRGVRPSPSDNIRDHIWNVATARLNAAVDSIKRDIPNEAALVQQVSLEERVAMLTKEIQKLRTQTSTKSEEIPGAFESVFEAKWSHVLSGEAGMPLGMRVIGGRPRSVWSYADVNHSPLPLEVDREVPRNGNLEIMVLSSEDGWPYTQFRNETRSVDNNAEVGRGGVFNAQRSEDVYIRREVVRVWYIVEEQTRAWYVEGTLTHPKSFVVVGTPGIGKSFACGSFLLYQLLHYKNKLLDVVAYFVRDSVYVIHNARPGVPGRVVKYSDQRAAVLEINEMAYRKRGFVIVDISKKGQVPPEELPTKFWPAVVLTSPDVNHYDSWVKDRGGIMVIVNCDDERDLVAFVAWRVLRGLPDKTEDNAGLWLDAGKKLSEQLEVLDKRIQTVGPLPRFVLDDDKTFKQRETQVIAMLNGINENNRANYKGILSCKMNWQNDDVTHKLVKIMRVRFKTNGEDTFQCRALSFPIFSRLYKLMLVYLKRDAAAKMLIMSPEETVASLFEEYSFYALLQKEVLYSVSYMMKYLRREGEVRDVVSVLEGLHLNQLDLGGVVILPTARQRPIAECKYMVMYKPCIPNYPVVDAFFFVEGHPHKQRNGEKGADGRVKGEVWRGFNTVGEDARRPKKTIVMVQVTTSDKHPTSTTALVSFQKTIARNFAEWDTFSENLRWEMIYVNCPGMGVINERQVCEDADEVNRSADGAMAERKNAAKLWEGIHQWQVTISDSMSKDLALAREEKDKSFISLLINPERAEETNEE</sequence>
<dbReference type="AlphaFoldDB" id="F9WTT1"/>
<dbReference type="NCBIfam" id="TIGR01631">
    <property type="entry name" value="Trypano_RHS"/>
    <property type="match status" value="1"/>
</dbReference>
<accession>F9WTT1</accession>
<reference evidence="4 5" key="1">
    <citation type="journal article" date="2012" name="Proc. Natl. Acad. Sci. U.S.A.">
        <title>Antigenic diversity is generated by distinct evolutionary mechanisms in African trypanosome species.</title>
        <authorList>
            <person name="Jackson A.P."/>
            <person name="Berry A."/>
            <person name="Aslett M."/>
            <person name="Allison H.C."/>
            <person name="Burton P."/>
            <person name="Vavrova-Anderson J."/>
            <person name="Brown R."/>
            <person name="Browne H."/>
            <person name="Corton N."/>
            <person name="Hauser H."/>
            <person name="Gamble J."/>
            <person name="Gilderthorp R."/>
            <person name="Marcello L."/>
            <person name="McQuillan J."/>
            <person name="Otto T.D."/>
            <person name="Quail M.A."/>
            <person name="Sanders M.J."/>
            <person name="van Tonder A."/>
            <person name="Ginger M.L."/>
            <person name="Field M.C."/>
            <person name="Barry J.D."/>
            <person name="Hertz-Fowler C."/>
            <person name="Berriman M."/>
        </authorList>
    </citation>
    <scope>NUCLEOTIDE SEQUENCE</scope>
    <source>
        <strain evidence="4 5">Y486</strain>
    </source>
</reference>
<evidence type="ECO:0000259" key="2">
    <source>
        <dbReference type="Pfam" id="PF20445"/>
    </source>
</evidence>
<dbReference type="EMBL" id="CAEX01006737">
    <property type="protein sequence ID" value="CCD20976.1"/>
    <property type="molecule type" value="Genomic_DNA"/>
</dbReference>
<dbReference type="Proteomes" id="UP000009027">
    <property type="component" value="Unassembled WGS sequence"/>
</dbReference>
<dbReference type="InterPro" id="IPR046835">
    <property type="entry name" value="RHS_N"/>
</dbReference>
<evidence type="ECO:0000313" key="5">
    <source>
        <dbReference type="Proteomes" id="UP000009027"/>
    </source>
</evidence>
<gene>
    <name evidence="4" type="ORF">TvY486_0038680</name>
</gene>
<evidence type="ECO:0000259" key="3">
    <source>
        <dbReference type="Pfam" id="PF24466"/>
    </source>
</evidence>
<dbReference type="InterPro" id="IPR046836">
    <property type="entry name" value="RHS_C"/>
</dbReference>
<proteinExistence type="predicted"/>
<dbReference type="InterPro" id="IPR056000">
    <property type="entry name" value="DUF7578"/>
</dbReference>
<dbReference type="PANTHER" id="PTHR33129:SF3">
    <property type="entry name" value="HOT SPOT (RHS) PROTEIN, PUTATIVE-RELATED"/>
    <property type="match status" value="1"/>
</dbReference>
<evidence type="ECO:0000313" key="4">
    <source>
        <dbReference type="EMBL" id="CCD20976.1"/>
    </source>
</evidence>
<keyword evidence="5" id="KW-1185">Reference proteome</keyword>
<dbReference type="Pfam" id="PF20445">
    <property type="entry name" value="RHS_N"/>
    <property type="match status" value="1"/>
</dbReference>
<dbReference type="InterPro" id="IPR006518">
    <property type="entry name" value="Trypano_RHS"/>
</dbReference>
<dbReference type="Pfam" id="PF24466">
    <property type="entry name" value="DUF7578"/>
    <property type="match status" value="1"/>
</dbReference>
<dbReference type="PANTHER" id="PTHR33129">
    <property type="entry name" value="PROTEIN KINASE DOMAIN-CONTAINING PROTEIN-RELATED"/>
    <property type="match status" value="1"/>
</dbReference>
<feature type="domain" description="Retrotransposon hot spot protein,C-terminal" evidence="1">
    <location>
        <begin position="340"/>
        <end position="654"/>
    </location>
</feature>
<feature type="domain" description="Retrotransposon hot spot protein N-terminal" evidence="2">
    <location>
        <begin position="207"/>
        <end position="331"/>
    </location>
</feature>
<dbReference type="InterPro" id="IPR052980">
    <property type="entry name" value="Crinkler_effector"/>
</dbReference>
<dbReference type="VEuPathDB" id="TriTrypDB:TvY486_0038680"/>
<dbReference type="Pfam" id="PF07999">
    <property type="entry name" value="RHSP"/>
    <property type="match status" value="1"/>
</dbReference>
<feature type="domain" description="DUF7578" evidence="3">
    <location>
        <begin position="54"/>
        <end position="113"/>
    </location>
</feature>